<keyword evidence="6" id="KW-1185">Reference proteome</keyword>
<dbReference type="PRINTS" id="PR00598">
    <property type="entry name" value="HTHMARR"/>
</dbReference>
<dbReference type="Gene3D" id="1.10.10.10">
    <property type="entry name" value="Winged helix-like DNA-binding domain superfamily/Winged helix DNA-binding domain"/>
    <property type="match status" value="1"/>
</dbReference>
<evidence type="ECO:0000256" key="2">
    <source>
        <dbReference type="ARBA" id="ARBA00023125"/>
    </source>
</evidence>
<reference evidence="5 6" key="1">
    <citation type="submission" date="2019-02" db="EMBL/GenBank/DDBJ databases">
        <title>Deep-cultivation of Planctomycetes and their phenomic and genomic characterization uncovers novel biology.</title>
        <authorList>
            <person name="Wiegand S."/>
            <person name="Jogler M."/>
            <person name="Boedeker C."/>
            <person name="Pinto D."/>
            <person name="Vollmers J."/>
            <person name="Rivas-Marin E."/>
            <person name="Kohn T."/>
            <person name="Peeters S.H."/>
            <person name="Heuer A."/>
            <person name="Rast P."/>
            <person name="Oberbeckmann S."/>
            <person name="Bunk B."/>
            <person name="Jeske O."/>
            <person name="Meyerdierks A."/>
            <person name="Storesund J.E."/>
            <person name="Kallscheuer N."/>
            <person name="Luecker S."/>
            <person name="Lage O.M."/>
            <person name="Pohl T."/>
            <person name="Merkel B.J."/>
            <person name="Hornburger P."/>
            <person name="Mueller R.-W."/>
            <person name="Bruemmer F."/>
            <person name="Labrenz M."/>
            <person name="Spormann A.M."/>
            <person name="Op den Camp H."/>
            <person name="Overmann J."/>
            <person name="Amann R."/>
            <person name="Jetten M.S.M."/>
            <person name="Mascher T."/>
            <person name="Medema M.H."/>
            <person name="Devos D.P."/>
            <person name="Kaster A.-K."/>
            <person name="Ovreas L."/>
            <person name="Rohde M."/>
            <person name="Galperin M.Y."/>
            <person name="Jogler C."/>
        </authorList>
    </citation>
    <scope>NUCLEOTIDE SEQUENCE [LARGE SCALE GENOMIC DNA]</scope>
    <source>
        <strain evidence="5 6">EC9</strain>
    </source>
</reference>
<dbReference type="KEGG" id="ruv:EC9_29930"/>
<protein>
    <submittedName>
        <fullName evidence="5">HTH-type transcriptional regulator MhqR</fullName>
    </submittedName>
</protein>
<dbReference type="AlphaFoldDB" id="A0A517M1Q1"/>
<dbReference type="InterPro" id="IPR039422">
    <property type="entry name" value="MarR/SlyA-like"/>
</dbReference>
<dbReference type="InterPro" id="IPR023187">
    <property type="entry name" value="Tscrpt_reg_MarR-type_CS"/>
</dbReference>
<evidence type="ECO:0000256" key="3">
    <source>
        <dbReference type="ARBA" id="ARBA00023163"/>
    </source>
</evidence>
<dbReference type="InterPro" id="IPR036388">
    <property type="entry name" value="WH-like_DNA-bd_sf"/>
</dbReference>
<sequence>MKLQEELHRPIPFVSLQQEALLNLLRIGDQLEVRLSRYFREHGLTLSRFNVLRNLLLADRPLTCGEIGERMIQVVPAITSLVDHLENQGLVQRERCDEDRRVVHVRITKAGRKLADTAMQPLKGMETDLFAKLNSTELKSLIGLAEKVRESFVEYDKLPT</sequence>
<keyword evidence="2" id="KW-0238">DNA-binding</keyword>
<dbReference type="InterPro" id="IPR036390">
    <property type="entry name" value="WH_DNA-bd_sf"/>
</dbReference>
<dbReference type="SMART" id="SM00347">
    <property type="entry name" value="HTH_MARR"/>
    <property type="match status" value="1"/>
</dbReference>
<dbReference type="Proteomes" id="UP000319557">
    <property type="component" value="Chromosome"/>
</dbReference>
<name>A0A517M1Q1_9BACT</name>
<dbReference type="GO" id="GO:0006950">
    <property type="term" value="P:response to stress"/>
    <property type="evidence" value="ECO:0007669"/>
    <property type="project" value="TreeGrafter"/>
</dbReference>
<dbReference type="GO" id="GO:0003700">
    <property type="term" value="F:DNA-binding transcription factor activity"/>
    <property type="evidence" value="ECO:0007669"/>
    <property type="project" value="InterPro"/>
</dbReference>
<organism evidence="5 6">
    <name type="scientific">Rosistilla ulvae</name>
    <dbReference type="NCBI Taxonomy" id="1930277"/>
    <lineage>
        <taxon>Bacteria</taxon>
        <taxon>Pseudomonadati</taxon>
        <taxon>Planctomycetota</taxon>
        <taxon>Planctomycetia</taxon>
        <taxon>Pirellulales</taxon>
        <taxon>Pirellulaceae</taxon>
        <taxon>Rosistilla</taxon>
    </lineage>
</organism>
<dbReference type="Pfam" id="PF12802">
    <property type="entry name" value="MarR_2"/>
    <property type="match status" value="1"/>
</dbReference>
<evidence type="ECO:0000313" key="6">
    <source>
        <dbReference type="Proteomes" id="UP000319557"/>
    </source>
</evidence>
<dbReference type="GO" id="GO:0003677">
    <property type="term" value="F:DNA binding"/>
    <property type="evidence" value="ECO:0007669"/>
    <property type="project" value="UniProtKB-KW"/>
</dbReference>
<dbReference type="PANTHER" id="PTHR33164">
    <property type="entry name" value="TRANSCRIPTIONAL REGULATOR, MARR FAMILY"/>
    <property type="match status" value="1"/>
</dbReference>
<proteinExistence type="predicted"/>
<evidence type="ECO:0000256" key="1">
    <source>
        <dbReference type="ARBA" id="ARBA00023015"/>
    </source>
</evidence>
<dbReference type="PROSITE" id="PS50995">
    <property type="entry name" value="HTH_MARR_2"/>
    <property type="match status" value="1"/>
</dbReference>
<keyword evidence="3" id="KW-0804">Transcription</keyword>
<feature type="domain" description="HTH marR-type" evidence="4">
    <location>
        <begin position="17"/>
        <end position="150"/>
    </location>
</feature>
<dbReference type="InterPro" id="IPR000835">
    <property type="entry name" value="HTH_MarR-typ"/>
</dbReference>
<dbReference type="OrthoDB" id="9799747at2"/>
<evidence type="ECO:0000313" key="5">
    <source>
        <dbReference type="EMBL" id="QDS88798.1"/>
    </source>
</evidence>
<dbReference type="PANTHER" id="PTHR33164:SF101">
    <property type="entry name" value="TRANSCRIPTIONAL REPRESSOR MPRA"/>
    <property type="match status" value="1"/>
</dbReference>
<evidence type="ECO:0000259" key="4">
    <source>
        <dbReference type="PROSITE" id="PS50995"/>
    </source>
</evidence>
<dbReference type="RefSeq" id="WP_145346257.1">
    <property type="nucleotide sequence ID" value="NZ_CP036261.1"/>
</dbReference>
<dbReference type="EMBL" id="CP036261">
    <property type="protein sequence ID" value="QDS88798.1"/>
    <property type="molecule type" value="Genomic_DNA"/>
</dbReference>
<accession>A0A517M1Q1</accession>
<dbReference type="SUPFAM" id="SSF46785">
    <property type="entry name" value="Winged helix' DNA-binding domain"/>
    <property type="match status" value="1"/>
</dbReference>
<dbReference type="PROSITE" id="PS01117">
    <property type="entry name" value="HTH_MARR_1"/>
    <property type="match status" value="1"/>
</dbReference>
<gene>
    <name evidence="5" type="primary">mhqR</name>
    <name evidence="5" type="ORF">EC9_29930</name>
</gene>
<keyword evidence="1" id="KW-0805">Transcription regulation</keyword>